<name>F2BFM2_9NEIS</name>
<gene>
    <name evidence="2" type="ORF">HMPREF9123_2529</name>
</gene>
<accession>F2BFM2</accession>
<dbReference type="STRING" id="267212.GCA_001063965_01863"/>
<dbReference type="Proteomes" id="UP000004105">
    <property type="component" value="Unassembled WGS sequence"/>
</dbReference>
<evidence type="ECO:0008006" key="4">
    <source>
        <dbReference type="Google" id="ProtNLM"/>
    </source>
</evidence>
<dbReference type="HOGENOM" id="CLU_1253797_0_0_4"/>
<proteinExistence type="predicted"/>
<sequence>MIANRPYGHLKKRPSESAASAQPKPFPTQRRSQPMSLNFNPEGFPEYFAQAPAITLRDPLAAFLGASEHGLITYRYLDAVKLAGHSCPTVAGAYLMVYRGLQALYGSDTPERGGIEVQMQGGRSEGTTGVVAAVATLLTGAAAEQGFGGIGMQGRFARRNLLSFDGQIEGTLALLRRDTGAAVEVFYHANRVPFAPEMAEVMPKAVAGTATPDELRLFQALWQGRTKAILIDNADNLELVEVRPLP</sequence>
<reference evidence="2 3" key="1">
    <citation type="submission" date="2011-02" db="EMBL/GenBank/DDBJ databases">
        <authorList>
            <person name="Muzny D."/>
            <person name="Qin X."/>
            <person name="Deng J."/>
            <person name="Jiang H."/>
            <person name="Liu Y."/>
            <person name="Qu J."/>
            <person name="Song X.-Z."/>
            <person name="Zhang L."/>
            <person name="Thornton R."/>
            <person name="Coyle M."/>
            <person name="Francisco L."/>
            <person name="Jackson L."/>
            <person name="Javaid M."/>
            <person name="Korchina V."/>
            <person name="Kovar C."/>
            <person name="Mata R."/>
            <person name="Mathew T."/>
            <person name="Ngo R."/>
            <person name="Nguyen L."/>
            <person name="Nguyen N."/>
            <person name="Okwuonu G."/>
            <person name="Ongeri F."/>
            <person name="Pham C."/>
            <person name="Simmons D."/>
            <person name="Wilczek-Boney K."/>
            <person name="Hale W."/>
            <person name="Jakkamsetti A."/>
            <person name="Pham P."/>
            <person name="Ruth R."/>
            <person name="San Lucas F."/>
            <person name="Warren J."/>
            <person name="Zhang J."/>
            <person name="Zhao Z."/>
            <person name="Zhou C."/>
            <person name="Zhu D."/>
            <person name="Lee S."/>
            <person name="Bess C."/>
            <person name="Blankenburg K."/>
            <person name="Forbes L."/>
            <person name="Fu Q."/>
            <person name="Gubbala S."/>
            <person name="Hirani K."/>
            <person name="Jayaseelan J.C."/>
            <person name="Lara F."/>
            <person name="Munidasa M."/>
            <person name="Palculict T."/>
            <person name="Patil S."/>
            <person name="Pu L.-L."/>
            <person name="Saada N."/>
            <person name="Tang L."/>
            <person name="Weissenberger G."/>
            <person name="Zhu Y."/>
            <person name="Hemphill L."/>
            <person name="Shang Y."/>
            <person name="Youmans B."/>
            <person name="Ayvaz T."/>
            <person name="Ross M."/>
            <person name="Santibanez J."/>
            <person name="Aqrawi P."/>
            <person name="Gross S."/>
            <person name="Joshi V."/>
            <person name="Fowler G."/>
            <person name="Nazareth L."/>
            <person name="Reid J."/>
            <person name="Worley K."/>
            <person name="Petrosino J."/>
            <person name="Highlander S."/>
            <person name="Gibbs R."/>
        </authorList>
    </citation>
    <scope>NUCLEOTIDE SEQUENCE [LARGE SCALE GENOMIC DNA]</scope>
    <source>
        <strain evidence="2 3">ATCC BAA-1200</strain>
    </source>
</reference>
<feature type="region of interest" description="Disordered" evidence="1">
    <location>
        <begin position="1"/>
        <end position="37"/>
    </location>
</feature>
<organism evidence="2 3">
    <name type="scientific">Neisseria bacilliformis ATCC BAA-1200</name>
    <dbReference type="NCBI Taxonomy" id="888742"/>
    <lineage>
        <taxon>Bacteria</taxon>
        <taxon>Pseudomonadati</taxon>
        <taxon>Pseudomonadota</taxon>
        <taxon>Betaproteobacteria</taxon>
        <taxon>Neisseriales</taxon>
        <taxon>Neisseriaceae</taxon>
        <taxon>Neisseria</taxon>
    </lineage>
</organism>
<keyword evidence="3" id="KW-1185">Reference proteome</keyword>
<protein>
    <recommendedName>
        <fullName evidence="4">Formylmethanofuran dehydrogenase subunit E domain-containing protein</fullName>
    </recommendedName>
</protein>
<comment type="caution">
    <text evidence="2">The sequence shown here is derived from an EMBL/GenBank/DDBJ whole genome shotgun (WGS) entry which is preliminary data.</text>
</comment>
<dbReference type="AlphaFoldDB" id="F2BFM2"/>
<dbReference type="EMBL" id="AFAY01000051">
    <property type="protein sequence ID" value="EGF08221.1"/>
    <property type="molecule type" value="Genomic_DNA"/>
</dbReference>
<evidence type="ECO:0000313" key="3">
    <source>
        <dbReference type="Proteomes" id="UP000004105"/>
    </source>
</evidence>
<evidence type="ECO:0000313" key="2">
    <source>
        <dbReference type="EMBL" id="EGF08221.1"/>
    </source>
</evidence>
<evidence type="ECO:0000256" key="1">
    <source>
        <dbReference type="SAM" id="MobiDB-lite"/>
    </source>
</evidence>